<dbReference type="InterPro" id="IPR016162">
    <property type="entry name" value="Ald_DH_N"/>
</dbReference>
<keyword evidence="6 7" id="KW-0558">Oxidation</keyword>
<dbReference type="FunFam" id="3.40.605.10:FF:000007">
    <property type="entry name" value="NAD/NADP-dependent betaine aldehyde dehydrogenase"/>
    <property type="match status" value="1"/>
</dbReference>
<keyword evidence="3 7" id="KW-0630">Potassium</keyword>
<reference evidence="11 12" key="1">
    <citation type="submission" date="2015-01" db="EMBL/GenBank/DDBJ databases">
        <title>Ahrensia donghaiensis sp. nov., a novel dimethylsulphoniopropionate-cleavage bacterium isolated from seawater and emended descriptions of the genus Ahrensia and Ahrensia kielensis.</title>
        <authorList>
            <person name="Liu J."/>
        </authorList>
    </citation>
    <scope>NUCLEOTIDE SEQUENCE [LARGE SCALE GENOMIC DNA]</scope>
    <source>
        <strain evidence="11 12">LZD062</strain>
    </source>
</reference>
<feature type="binding site" description="covalent" evidence="7">
    <location>
        <position position="283"/>
    </location>
    <ligand>
        <name>NAD(+)</name>
        <dbReference type="ChEBI" id="CHEBI:57540"/>
    </ligand>
</feature>
<feature type="binding site" evidence="7">
    <location>
        <begin position="175"/>
        <end position="178"/>
    </location>
    <ligand>
        <name>NAD(+)</name>
        <dbReference type="ChEBI" id="CHEBI:57540"/>
    </ligand>
</feature>
<comment type="catalytic activity">
    <reaction evidence="7">
        <text>betaine aldehyde + NAD(+) + H2O = glycine betaine + NADH + 2 H(+)</text>
        <dbReference type="Rhea" id="RHEA:15305"/>
        <dbReference type="ChEBI" id="CHEBI:15377"/>
        <dbReference type="ChEBI" id="CHEBI:15378"/>
        <dbReference type="ChEBI" id="CHEBI:15710"/>
        <dbReference type="ChEBI" id="CHEBI:17750"/>
        <dbReference type="ChEBI" id="CHEBI:57540"/>
        <dbReference type="ChEBI" id="CHEBI:57945"/>
        <dbReference type="EC" id="1.2.1.8"/>
    </reaction>
</comment>
<dbReference type="InterPro" id="IPR016160">
    <property type="entry name" value="Ald_DH_CS_CYS"/>
</dbReference>
<feature type="binding site" evidence="7">
    <location>
        <position position="243"/>
    </location>
    <ligand>
        <name>K(+)</name>
        <dbReference type="ChEBI" id="CHEBI:29103"/>
        <label>2</label>
    </ligand>
</feature>
<dbReference type="FunFam" id="3.40.309.10:FF:000012">
    <property type="entry name" value="Betaine aldehyde dehydrogenase"/>
    <property type="match status" value="1"/>
</dbReference>
<evidence type="ECO:0000256" key="3">
    <source>
        <dbReference type="ARBA" id="ARBA00022958"/>
    </source>
</evidence>
<comment type="caution">
    <text evidence="7">Lacks conserved residue(s) required for the propagation of feature annotation.</text>
</comment>
<dbReference type="OrthoDB" id="9812625at2"/>
<evidence type="ECO:0000256" key="6">
    <source>
        <dbReference type="ARBA" id="ARBA00023097"/>
    </source>
</evidence>
<feature type="binding site" evidence="7">
    <location>
        <position position="93"/>
    </location>
    <ligand>
        <name>K(+)</name>
        <dbReference type="ChEBI" id="CHEBI:29103"/>
        <label>1</label>
    </ligand>
</feature>
<evidence type="ECO:0000256" key="9">
    <source>
        <dbReference type="RuleBase" id="RU003345"/>
    </source>
</evidence>
<evidence type="ECO:0000259" key="10">
    <source>
        <dbReference type="Pfam" id="PF00171"/>
    </source>
</evidence>
<gene>
    <name evidence="7" type="primary">betB</name>
    <name evidence="11" type="ORF">SU32_13695</name>
</gene>
<dbReference type="AlphaFoldDB" id="A0A0N0E6U3"/>
<dbReference type="HAMAP" id="MF_00804">
    <property type="entry name" value="BADH"/>
    <property type="match status" value="1"/>
</dbReference>
<sequence length="483" mass="52070">MNIKPTASHFINGQYVEDKNGTPIEIIYPATGETIATVYSATPAIIDQAIEAAQQAQKQWAAMSGTERGRVLRKAADIIRARNHDLSVLETWDTGKPLQETLVADATSGADSIEYFGGLAGTLTGEHIPLGESFAYTVREPLGVCVGIGAWNYPTQIACWKSAPALACGNAMIFKPSETTPLCALKIAEIYMEAGAPAGLFNVVQGLGDVGANLVNDPRIDKVSLTGSVPTGKKVYAAAASQIKHVTMELGGKSPLIVFDDANIEDAISGAILGNFYSSGQICSNGTRVFVHKSIKDKFLARLKERTQTAIIGDPMDEATNFGPMVSKNQMEIAERYVAKGLEEGATLIYGGKRIERKGFYFEPTIFADVKDDMSIAREEIFGPVMCVLDFESDEEVIARANDTEFGLAAGIFTNDLTRAHRVIGELEAGSCWINAYNLTPVEIPFGGVKSSGVGRENSKAAIEHYSQLKTIYVEMGHMESQF</sequence>
<dbReference type="InterPro" id="IPR029510">
    <property type="entry name" value="Ald_DH_CS_GLU"/>
</dbReference>
<dbReference type="PROSITE" id="PS00687">
    <property type="entry name" value="ALDEHYDE_DEHYDR_GLU"/>
    <property type="match status" value="1"/>
</dbReference>
<proteinExistence type="inferred from homology"/>
<feature type="binding site" evidence="7">
    <location>
        <position position="450"/>
    </location>
    <ligand>
        <name>K(+)</name>
        <dbReference type="ChEBI" id="CHEBI:29103"/>
        <label>2</label>
    </ligand>
</feature>
<dbReference type="InterPro" id="IPR011264">
    <property type="entry name" value="BADH"/>
</dbReference>
<feature type="binding site" evidence="7">
    <location>
        <position position="27"/>
    </location>
    <ligand>
        <name>K(+)</name>
        <dbReference type="ChEBI" id="CHEBI:29103"/>
        <label>1</label>
    </ligand>
</feature>
<evidence type="ECO:0000256" key="7">
    <source>
        <dbReference type="HAMAP-Rule" id="MF_00804"/>
    </source>
</evidence>
<evidence type="ECO:0000256" key="2">
    <source>
        <dbReference type="ARBA" id="ARBA00022723"/>
    </source>
</evidence>
<dbReference type="InterPro" id="IPR015590">
    <property type="entry name" value="Aldehyde_DH_dom"/>
</dbReference>
<feature type="binding site" evidence="7">
    <location>
        <position position="380"/>
    </location>
    <ligand>
        <name>NAD(+)</name>
        <dbReference type="ChEBI" id="CHEBI:57540"/>
    </ligand>
</feature>
<comment type="function">
    <text evidence="7">Involved in the biosynthesis of the osmoprotectant glycine betaine. Catalyzes the irreversible oxidation of betaine aldehyde to the corresponding acid.</text>
</comment>
<evidence type="ECO:0000256" key="1">
    <source>
        <dbReference type="ARBA" id="ARBA00009986"/>
    </source>
</evidence>
<feature type="binding site" evidence="7">
    <location>
        <position position="453"/>
    </location>
    <ligand>
        <name>K(+)</name>
        <dbReference type="ChEBI" id="CHEBI:29103"/>
        <label>2</label>
    </ligand>
</feature>
<comment type="subunit">
    <text evidence="7">Dimer of dimers.</text>
</comment>
<protein>
    <recommendedName>
        <fullName evidence="7">Betaine aldehyde dehydrogenase</fullName>
        <shortName evidence="7">BADH</shortName>
        <ecNumber evidence="7">1.2.1.8</ecNumber>
    </recommendedName>
</protein>
<dbReference type="RefSeq" id="WP_053999941.1">
    <property type="nucleotide sequence ID" value="NZ_JXMU01000022.1"/>
</dbReference>
<dbReference type="InterPro" id="IPR016163">
    <property type="entry name" value="Ald_DH_C"/>
</dbReference>
<feature type="active site" evidence="8">
    <location>
        <position position="249"/>
    </location>
</feature>
<dbReference type="GO" id="GO:0008802">
    <property type="term" value="F:betaine-aldehyde dehydrogenase (NAD+) activity"/>
    <property type="evidence" value="ECO:0007669"/>
    <property type="project" value="UniProtKB-UniRule"/>
</dbReference>
<keyword evidence="4 7" id="KW-0560">Oxidoreductase</keyword>
<keyword evidence="12" id="KW-1185">Reference proteome</keyword>
<dbReference type="Proteomes" id="UP000038011">
    <property type="component" value="Unassembled WGS sequence"/>
</dbReference>
<comment type="similarity">
    <text evidence="1 7 9">Belongs to the aldehyde dehydrogenase family.</text>
</comment>
<dbReference type="Gene3D" id="3.40.309.10">
    <property type="entry name" value="Aldehyde Dehydrogenase, Chain A, domain 2"/>
    <property type="match status" value="1"/>
</dbReference>
<dbReference type="PROSITE" id="PS00070">
    <property type="entry name" value="ALDEHYDE_DEHYDR_CYS"/>
    <property type="match status" value="1"/>
</dbReference>
<name>A0A0N0E6U3_9HYPH</name>
<keyword evidence="7" id="KW-0521">NADP</keyword>
<dbReference type="NCBIfam" id="NF009725">
    <property type="entry name" value="PRK13252.1"/>
    <property type="match status" value="1"/>
</dbReference>
<dbReference type="InterPro" id="IPR016161">
    <property type="entry name" value="Ald_DH/histidinol_DH"/>
</dbReference>
<dbReference type="PATRIC" id="fig|1514904.3.peg.1873"/>
<accession>A0A0N0E6U3</accession>
<feature type="binding site" evidence="7">
    <location>
        <begin position="149"/>
        <end position="151"/>
    </location>
    <ligand>
        <name>NAD(+)</name>
        <dbReference type="ChEBI" id="CHEBI:57540"/>
    </ligand>
</feature>
<dbReference type="SUPFAM" id="SSF53720">
    <property type="entry name" value="ALDH-like"/>
    <property type="match status" value="1"/>
</dbReference>
<keyword evidence="5 7" id="KW-0520">NAD</keyword>
<dbReference type="EC" id="1.2.1.8" evidence="7"/>
<dbReference type="NCBIfam" id="TIGR01804">
    <property type="entry name" value="BADH"/>
    <property type="match status" value="1"/>
</dbReference>
<organism evidence="11 12">
    <name type="scientific">Ahrensia marina</name>
    <dbReference type="NCBI Taxonomy" id="1514904"/>
    <lineage>
        <taxon>Bacteria</taxon>
        <taxon>Pseudomonadati</taxon>
        <taxon>Pseudomonadota</taxon>
        <taxon>Alphaproteobacteria</taxon>
        <taxon>Hyphomicrobiales</taxon>
        <taxon>Ahrensiaceae</taxon>
        <taxon>Ahrensia</taxon>
    </lineage>
</organism>
<dbReference type="Pfam" id="PF00171">
    <property type="entry name" value="Aldedh"/>
    <property type="match status" value="1"/>
</dbReference>
<evidence type="ECO:0000313" key="12">
    <source>
        <dbReference type="Proteomes" id="UP000038011"/>
    </source>
</evidence>
<feature type="active site" description="Proton acceptor" evidence="7">
    <location>
        <position position="249"/>
    </location>
</feature>
<comment type="pathway">
    <text evidence="7">Amine and polyamine biosynthesis; betaine biosynthesis via choline pathway; betaine from betaine aldehyde: step 1/1.</text>
</comment>
<keyword evidence="2 7" id="KW-0479">Metal-binding</keyword>
<feature type="active site" description="Nucleophile" evidence="7">
    <location>
        <position position="283"/>
    </location>
</feature>
<feature type="binding site" evidence="7">
    <location>
        <position position="251"/>
    </location>
    <ligand>
        <name>NAD(+)</name>
        <dbReference type="ChEBI" id="CHEBI:57540"/>
    </ligand>
</feature>
<dbReference type="STRING" id="1514904.SU32_13695"/>
<feature type="active site" description="Charge relay system" evidence="7">
    <location>
        <position position="457"/>
    </location>
</feature>
<dbReference type="EMBL" id="JXMU01000022">
    <property type="protein sequence ID" value="KPB00392.1"/>
    <property type="molecule type" value="Genomic_DNA"/>
</dbReference>
<dbReference type="PANTHER" id="PTHR11699">
    <property type="entry name" value="ALDEHYDE DEHYDROGENASE-RELATED"/>
    <property type="match status" value="1"/>
</dbReference>
<feature type="domain" description="Aldehyde dehydrogenase" evidence="10">
    <location>
        <begin position="16"/>
        <end position="472"/>
    </location>
</feature>
<evidence type="ECO:0000313" key="11">
    <source>
        <dbReference type="EMBL" id="KPB00392.1"/>
    </source>
</evidence>
<feature type="active site" description="Charge relay system" evidence="7">
    <location>
        <position position="161"/>
    </location>
</feature>
<evidence type="ECO:0000256" key="4">
    <source>
        <dbReference type="ARBA" id="ARBA00023002"/>
    </source>
</evidence>
<evidence type="ECO:0000256" key="8">
    <source>
        <dbReference type="PROSITE-ProRule" id="PRU10007"/>
    </source>
</evidence>
<feature type="modified residue" description="Cysteine sulfenic acid (-SOH)" evidence="7">
    <location>
        <position position="283"/>
    </location>
</feature>
<comment type="cofactor">
    <cofactor evidence="7">
        <name>K(+)</name>
        <dbReference type="ChEBI" id="CHEBI:29103"/>
    </cofactor>
    <text evidence="7">Binds 2 potassium ions per subunit.</text>
</comment>
<dbReference type="Gene3D" id="3.40.605.10">
    <property type="entry name" value="Aldehyde Dehydrogenase, Chain A, domain 1"/>
    <property type="match status" value="1"/>
</dbReference>
<dbReference type="GO" id="GO:0046872">
    <property type="term" value="F:metal ion binding"/>
    <property type="evidence" value="ECO:0007669"/>
    <property type="project" value="UniProtKB-KW"/>
</dbReference>
<dbReference type="UniPathway" id="UPA00529">
    <property type="reaction ID" value="UER00386"/>
</dbReference>
<comment type="caution">
    <text evidence="11">The sequence shown here is derived from an EMBL/GenBank/DDBJ whole genome shotgun (WGS) entry which is preliminary data.</text>
</comment>
<dbReference type="GO" id="GO:0019285">
    <property type="term" value="P:glycine betaine biosynthetic process from choline"/>
    <property type="evidence" value="ECO:0007669"/>
    <property type="project" value="UniProtKB-UniRule"/>
</dbReference>
<evidence type="ECO:0000256" key="5">
    <source>
        <dbReference type="ARBA" id="ARBA00023027"/>
    </source>
</evidence>